<evidence type="ECO:0000313" key="1">
    <source>
        <dbReference type="EMBL" id="CUQ24911.1"/>
    </source>
</evidence>
<protein>
    <submittedName>
        <fullName evidence="1">Uncharacterized phage-encoded protein</fullName>
    </submittedName>
</protein>
<name>A0A174UVJ0_9FIRM</name>
<dbReference type="OrthoDB" id="9812611at2"/>
<evidence type="ECO:0000313" key="2">
    <source>
        <dbReference type="Proteomes" id="UP000095765"/>
    </source>
</evidence>
<accession>A0A174UVJ0</accession>
<organism evidence="1 2">
    <name type="scientific">Anaerotruncus colihominis</name>
    <dbReference type="NCBI Taxonomy" id="169435"/>
    <lineage>
        <taxon>Bacteria</taxon>
        <taxon>Bacillati</taxon>
        <taxon>Bacillota</taxon>
        <taxon>Clostridia</taxon>
        <taxon>Eubacteriales</taxon>
        <taxon>Oscillospiraceae</taxon>
        <taxon>Anaerotruncus</taxon>
    </lineage>
</organism>
<gene>
    <name evidence="1" type="ORF">ERS852551_03707</name>
</gene>
<proteinExistence type="predicted"/>
<dbReference type="EMBL" id="CZBE01000045">
    <property type="protein sequence ID" value="CUQ24911.1"/>
    <property type="molecule type" value="Genomic_DNA"/>
</dbReference>
<reference evidence="1 2" key="1">
    <citation type="submission" date="2015-09" db="EMBL/GenBank/DDBJ databases">
        <authorList>
            <consortium name="Pathogen Informatics"/>
        </authorList>
    </citation>
    <scope>NUCLEOTIDE SEQUENCE [LARGE SCALE GENOMIC DNA]</scope>
    <source>
        <strain evidence="1 2">2789STDY5834939</strain>
    </source>
</reference>
<dbReference type="InterPro" id="IPR014054">
    <property type="entry name" value="Phage_regulatory_Rha"/>
</dbReference>
<dbReference type="AlphaFoldDB" id="A0A174UVJ0"/>
<dbReference type="RefSeq" id="WP_055246207.1">
    <property type="nucleotide sequence ID" value="NZ_CABIWA010000027.1"/>
</dbReference>
<sequence>MTDLVFLEPNKLGSEPFTTSKVIADFAGIGHKKLKSAIVKHKEGLQAFGILAPYRTDIPRRGRGQPEVIYKLNEQQAYFLMTLLKNTPIVVEFKRKLVQCFFIMRQELTRRQIFRDAGKPIRRTLTDAIRDSGEDGRMHGHAYGTYTDLAYKAATGKIARVLRKERGASAKAIATDFLTSDELSAYNKAEERLTVLLDMGLTYDQIKTLLLVQTSKRLAG</sequence>
<dbReference type="Pfam" id="PF09669">
    <property type="entry name" value="Phage_pRha"/>
    <property type="match status" value="1"/>
</dbReference>
<dbReference type="Proteomes" id="UP000095765">
    <property type="component" value="Unassembled WGS sequence"/>
</dbReference>